<feature type="transmembrane region" description="Helical" evidence="5">
    <location>
        <begin position="166"/>
        <end position="185"/>
    </location>
</feature>
<dbReference type="InterPro" id="IPR006685">
    <property type="entry name" value="MscS_channel_2nd"/>
</dbReference>
<dbReference type="Pfam" id="PF00924">
    <property type="entry name" value="MS_channel_2nd"/>
    <property type="match status" value="1"/>
</dbReference>
<dbReference type="PANTHER" id="PTHR30566">
    <property type="entry name" value="YNAI-RELATED MECHANOSENSITIVE ION CHANNEL"/>
    <property type="match status" value="1"/>
</dbReference>
<dbReference type="GeneID" id="82890645"/>
<evidence type="ECO:0000259" key="6">
    <source>
        <dbReference type="Pfam" id="PF00924"/>
    </source>
</evidence>
<sequence>MDSVNIYAQNETARIVVGFLIFAVAVTAVVILYRYVTRKLARRARRTQGLFDDFVIDVLRMPFLLLLIWIMFRIFSQTVFYDTRYFGAMNHAIEILVIVTIGWILIKLTRILFYVLEKKLDAKADKDMQVRGSLTKMKIFERMIAGLIVVVVVAVCLMTFDKIRAVGVSLLTSAGIAGIIVGFAAQKSLGMILAGIQLAITQPIRLDDSVIVEGEMGVIEEIKLTYVVVRLWDQRRLILPVTYFLEKPFQNWTINSAQLLGTVYLYLDYGMPLEALRRETERILRDHPKWDGRASNVQVTDMKERYMEVRVLFSSSDSGSRWDLSVDVREKLLKFLQDNYPDCFVRTRIMDVGPAAKDGSAGA</sequence>
<dbReference type="Proteomes" id="UP001059295">
    <property type="component" value="Chromosome"/>
</dbReference>
<gene>
    <name evidence="7" type="ORF">NQ491_02885</name>
</gene>
<organism evidence="7 8">
    <name type="scientific">Alistipes ihumii AP11</name>
    <dbReference type="NCBI Taxonomy" id="1211813"/>
    <lineage>
        <taxon>Bacteria</taxon>
        <taxon>Pseudomonadati</taxon>
        <taxon>Bacteroidota</taxon>
        <taxon>Bacteroidia</taxon>
        <taxon>Bacteroidales</taxon>
        <taxon>Rikenellaceae</taxon>
        <taxon>Alistipes</taxon>
    </lineage>
</organism>
<feature type="transmembrane region" description="Helical" evidence="5">
    <location>
        <begin position="54"/>
        <end position="75"/>
    </location>
</feature>
<dbReference type="Gene3D" id="2.30.30.60">
    <property type="match status" value="1"/>
</dbReference>
<evidence type="ECO:0000256" key="2">
    <source>
        <dbReference type="ARBA" id="ARBA00022692"/>
    </source>
</evidence>
<dbReference type="RefSeq" id="WP_019244833.1">
    <property type="nucleotide sequence ID" value="NZ_CAPH01000003.1"/>
</dbReference>
<keyword evidence="4 5" id="KW-0472">Membrane</keyword>
<dbReference type="InterPro" id="IPR010920">
    <property type="entry name" value="LSM_dom_sf"/>
</dbReference>
<evidence type="ECO:0000256" key="3">
    <source>
        <dbReference type="ARBA" id="ARBA00022989"/>
    </source>
</evidence>
<dbReference type="SUPFAM" id="SSF50182">
    <property type="entry name" value="Sm-like ribonucleoproteins"/>
    <property type="match status" value="1"/>
</dbReference>
<evidence type="ECO:0000256" key="1">
    <source>
        <dbReference type="ARBA" id="ARBA00004370"/>
    </source>
</evidence>
<feature type="transmembrane region" description="Helical" evidence="5">
    <location>
        <begin position="95"/>
        <end position="116"/>
    </location>
</feature>
<feature type="domain" description="Mechanosensitive ion channel MscS" evidence="6">
    <location>
        <begin position="192"/>
        <end position="253"/>
    </location>
</feature>
<feature type="transmembrane region" description="Helical" evidence="5">
    <location>
        <begin position="12"/>
        <end position="33"/>
    </location>
</feature>
<evidence type="ECO:0000313" key="8">
    <source>
        <dbReference type="Proteomes" id="UP001059295"/>
    </source>
</evidence>
<protein>
    <submittedName>
        <fullName evidence="7">Mechanosensitive ion channel family protein</fullName>
    </submittedName>
</protein>
<proteinExistence type="predicted"/>
<accession>A0ABY5V0K8</accession>
<keyword evidence="2 5" id="KW-0812">Transmembrane</keyword>
<keyword evidence="8" id="KW-1185">Reference proteome</keyword>
<evidence type="ECO:0000256" key="4">
    <source>
        <dbReference type="ARBA" id="ARBA00023136"/>
    </source>
</evidence>
<dbReference type="EMBL" id="CP102294">
    <property type="protein sequence ID" value="UWN57741.1"/>
    <property type="molecule type" value="Genomic_DNA"/>
</dbReference>
<reference evidence="7" key="1">
    <citation type="journal article" date="2022" name="Cell">
        <title>Design, construction, and in vivo augmentation of a complex gut microbiome.</title>
        <authorList>
            <person name="Cheng A.G."/>
            <person name="Ho P.Y."/>
            <person name="Aranda-Diaz A."/>
            <person name="Jain S."/>
            <person name="Yu F.B."/>
            <person name="Meng X."/>
            <person name="Wang M."/>
            <person name="Iakiviak M."/>
            <person name="Nagashima K."/>
            <person name="Zhao A."/>
            <person name="Murugkar P."/>
            <person name="Patil A."/>
            <person name="Atabakhsh K."/>
            <person name="Weakley A."/>
            <person name="Yan J."/>
            <person name="Brumbaugh A.R."/>
            <person name="Higginbottom S."/>
            <person name="Dimas A."/>
            <person name="Shiver A.L."/>
            <person name="Deutschbauer A."/>
            <person name="Neff N."/>
            <person name="Sonnenburg J.L."/>
            <person name="Huang K.C."/>
            <person name="Fischbach M.A."/>
        </authorList>
    </citation>
    <scope>NUCLEOTIDE SEQUENCE</scope>
    <source>
        <strain evidence="7">AP11</strain>
    </source>
</reference>
<keyword evidence="3 5" id="KW-1133">Transmembrane helix</keyword>
<feature type="transmembrane region" description="Helical" evidence="5">
    <location>
        <begin position="139"/>
        <end position="160"/>
    </location>
</feature>
<evidence type="ECO:0000313" key="7">
    <source>
        <dbReference type="EMBL" id="UWN57741.1"/>
    </source>
</evidence>
<dbReference type="PANTHER" id="PTHR30566:SF25">
    <property type="entry name" value="INNER MEMBRANE PROTEIN"/>
    <property type="match status" value="1"/>
</dbReference>
<name>A0ABY5V0K8_9BACT</name>
<dbReference type="InterPro" id="IPR023408">
    <property type="entry name" value="MscS_beta-dom_sf"/>
</dbReference>
<comment type="subcellular location">
    <subcellularLocation>
        <location evidence="1">Membrane</location>
    </subcellularLocation>
</comment>
<evidence type="ECO:0000256" key="5">
    <source>
        <dbReference type="SAM" id="Phobius"/>
    </source>
</evidence>
<dbReference type="Gene3D" id="1.10.287.1260">
    <property type="match status" value="1"/>
</dbReference>